<protein>
    <submittedName>
        <fullName evidence="3">Polysaccharide biosynthesis protein</fullName>
    </submittedName>
</protein>
<dbReference type="SUPFAM" id="SSF53756">
    <property type="entry name" value="UDP-Glycosyltransferase/glycogen phosphorylase"/>
    <property type="match status" value="1"/>
</dbReference>
<proteinExistence type="predicted"/>
<evidence type="ECO:0000256" key="1">
    <source>
        <dbReference type="PIRSR" id="PIRSR620023-1"/>
    </source>
</evidence>
<dbReference type="HOGENOM" id="CLU_023406_1_0_7"/>
<name>E1X3U4_HALMS</name>
<organism evidence="3 4">
    <name type="scientific">Halobacteriovorax marinus (strain ATCC BAA-682 / DSM 15412 / SJ)</name>
    <name type="common">Bacteriovorax marinus</name>
    <dbReference type="NCBI Taxonomy" id="862908"/>
    <lineage>
        <taxon>Bacteria</taxon>
        <taxon>Pseudomonadati</taxon>
        <taxon>Bdellovibrionota</taxon>
        <taxon>Bacteriovoracia</taxon>
        <taxon>Bacteriovoracales</taxon>
        <taxon>Halobacteriovoraceae</taxon>
        <taxon>Halobacteriovorax</taxon>
    </lineage>
</organism>
<dbReference type="Gene3D" id="3.40.50.11190">
    <property type="match status" value="1"/>
</dbReference>
<reference evidence="4" key="1">
    <citation type="journal article" date="2013" name="ISME J.">
        <title>A small predatory core genome in the divergent marine Bacteriovorax marinus SJ and the terrestrial Bdellovibrio bacteriovorus.</title>
        <authorList>
            <person name="Crossman L.C."/>
            <person name="Chen H."/>
            <person name="Cerdeno-Tarraga A.M."/>
            <person name="Brooks K."/>
            <person name="Quail M.A."/>
            <person name="Pineiro S.A."/>
            <person name="Hobley L."/>
            <person name="Sockett R.E."/>
            <person name="Bentley S.D."/>
            <person name="Parkhill J."/>
            <person name="Williams H.N."/>
            <person name="Stine O.C."/>
        </authorList>
    </citation>
    <scope>NUCLEOTIDE SEQUENCE [LARGE SCALE GENOMIC DNA]</scope>
    <source>
        <strain evidence="4">ATCC BAA-682 / DSM 15412 / SJ</strain>
    </source>
</reference>
<feature type="active site" description="Proton acceptor" evidence="1">
    <location>
        <position position="35"/>
    </location>
</feature>
<feature type="binding site" evidence="2">
    <location>
        <position position="287"/>
    </location>
    <ligand>
        <name>substrate</name>
    </ligand>
</feature>
<evidence type="ECO:0000256" key="2">
    <source>
        <dbReference type="PIRSR" id="PIRSR620023-2"/>
    </source>
</evidence>
<dbReference type="PATRIC" id="fig|862908.3.peg.349"/>
<dbReference type="NCBIfam" id="TIGR03590">
    <property type="entry name" value="PseG"/>
    <property type="match status" value="1"/>
</dbReference>
<keyword evidence="4" id="KW-1185">Reference proteome</keyword>
<dbReference type="AlphaFoldDB" id="E1X3U4"/>
<dbReference type="EMBL" id="FQ312005">
    <property type="protein sequence ID" value="CBW25284.1"/>
    <property type="molecule type" value="Genomic_DNA"/>
</dbReference>
<gene>
    <name evidence="3" type="ordered locus">BMS_0364</name>
</gene>
<dbReference type="eggNOG" id="COG3980">
    <property type="taxonomic scope" value="Bacteria"/>
</dbReference>
<evidence type="ECO:0000313" key="4">
    <source>
        <dbReference type="Proteomes" id="UP000008963"/>
    </source>
</evidence>
<dbReference type="Proteomes" id="UP000008963">
    <property type="component" value="Chromosome"/>
</dbReference>
<sequence length="374" mass="42534">MEISRAQVFAYEGVCVVTSSIVFRVDSGAHIGNGHLFRCLSLAEEFREREFNVSFICRKHHQNRNLYIKERGFDLRELESNNDLIDLNNSEMWLGQTKEAEVIEVNELLSKISNVSLLVIDHYSIDVEFEKLFDVDRILVIDDLEREHCANIIIDQSLSSSGTLYKRKNQREEAKYLLGPRFALINKKFRRMREANSKRGSKRVLAYFGGLDLTNESMKVVNAFLSLNIEGYSMRVILPTEHKDFLALEEIARQKESIELLSYTATMEKEIAESELCLGASGVSIWERACLCKPSIVITSADNQLAGSKKLFEMGLLNLLGSGDSTTSDSWKSALSEYFDNPLRYQEVAMELRKICDGDGIRRVTDIAIEELAS</sequence>
<dbReference type="KEGG" id="bmx:BMS_0364"/>
<evidence type="ECO:0000313" key="3">
    <source>
        <dbReference type="EMBL" id="CBW25284.1"/>
    </source>
</evidence>
<dbReference type="InterPro" id="IPR020023">
    <property type="entry name" value="PseG"/>
</dbReference>
<dbReference type="Gene3D" id="3.40.50.2000">
    <property type="entry name" value="Glycogen Phosphorylase B"/>
    <property type="match status" value="1"/>
</dbReference>
<dbReference type="STRING" id="862908.BMS_0364"/>
<accession>E1X3U4</accession>